<dbReference type="GO" id="GO:0005634">
    <property type="term" value="C:nucleus"/>
    <property type="evidence" value="ECO:0007669"/>
    <property type="project" value="TreeGrafter"/>
</dbReference>
<keyword evidence="3" id="KW-1185">Reference proteome</keyword>
<dbReference type="PANTHER" id="PTHR45943:SF1">
    <property type="entry name" value="E3 UBIQUITIN-PROTEIN LIGASE MYCBP2"/>
    <property type="match status" value="1"/>
</dbReference>
<feature type="region of interest" description="Disordered" evidence="1">
    <location>
        <begin position="485"/>
        <end position="589"/>
    </location>
</feature>
<protein>
    <recommendedName>
        <fullName evidence="4">E3 ubiquitin-protein ligase MYCBP2</fullName>
    </recommendedName>
</protein>
<reference evidence="2 3" key="1">
    <citation type="submission" date="2023-11" db="EMBL/GenBank/DDBJ databases">
        <title>Halocaridina rubra genome assembly.</title>
        <authorList>
            <person name="Smith C."/>
        </authorList>
    </citation>
    <scope>NUCLEOTIDE SEQUENCE [LARGE SCALE GENOMIC DNA]</scope>
    <source>
        <strain evidence="2">EP-1</strain>
        <tissue evidence="2">Whole</tissue>
    </source>
</reference>
<name>A0AAN8X0E1_HALRR</name>
<proteinExistence type="predicted"/>
<dbReference type="EMBL" id="JAXCGZ010010293">
    <property type="protein sequence ID" value="KAK7075660.1"/>
    <property type="molecule type" value="Genomic_DNA"/>
</dbReference>
<dbReference type="GO" id="GO:0008582">
    <property type="term" value="P:regulation of synaptic assembly at neuromuscular junction"/>
    <property type="evidence" value="ECO:0007669"/>
    <property type="project" value="TreeGrafter"/>
</dbReference>
<evidence type="ECO:0000256" key="1">
    <source>
        <dbReference type="SAM" id="MobiDB-lite"/>
    </source>
</evidence>
<feature type="compositionally biased region" description="Low complexity" evidence="1">
    <location>
        <begin position="303"/>
        <end position="314"/>
    </location>
</feature>
<feature type="compositionally biased region" description="Polar residues" evidence="1">
    <location>
        <begin position="519"/>
        <end position="530"/>
    </location>
</feature>
<feature type="region of interest" description="Disordered" evidence="1">
    <location>
        <begin position="299"/>
        <end position="341"/>
    </location>
</feature>
<feature type="compositionally biased region" description="Basic and acidic residues" evidence="1">
    <location>
        <begin position="647"/>
        <end position="659"/>
    </location>
</feature>
<sequence>MSCLYQVHNTDGVWLRLSAESLRQYCANGYSEAWCLQYNQHIGKTLLVPLDHPKTILDQVITDTISRRRDMSPRREGLPVVDGESVSGGAGVYTVVKCGASGHNIRSQPSLKAPPVGMLVLGNSVTADCDTKNSDGTWVRLDSESTRKYCFTDGEAWSLAVSRGHTLYLHRSHNTFHTYNTTQLEGNTAGYQQGFDFTNAQSSPVFRPFQQPAFGNDPFVFGAIARGCGDGSSATGAGSVANATESCKQNSSRAFNDSNTTVEDSETSGATMKSQHQINDPAGQHPSKFSVLHRWMKDETPKHSSSSNAVVSASHHQEEIHHNQHGAHLSSDKKLNKKQPQLVASLSRDIPPELQGVSVKDLVKAIGESRANGNGATPPRTPPATPKRLSRSSSPRAAGGPSNSPAITATSGTSPRQISRSSSPVPIPGRGRESASSSPLHSSPRATGVSPLVSGVGTVADRAAGSPPSAIRSANDSLSDTSAFVSSLTQDMSHSPSISSLPTSTPSTPRREPLSTSPKTVTQTATQTSPEGVKFNIGSTGSRDENLRLSPKMTRKDRSGKPHRSRRERAVSPVPAQREKAGPSRDKVKEAMSPSVAECLRAIFAAFLWHEGIVHDAMACASYLKFHPDLSKQGTFQWKPRTNGTPKSEKLTKEQKARQRHSVEVSTYSYLNNVTLQNTDDLLKTGTNANINEMSHVSDNSDEELAGRGAATGATAFSQGPQGQKLATVMEGGGSATDQPDTLPPVLSHVVLLWEELTSSCLKAIAQQIILPSPTMPARLKKADKLKERSEREKKKHKKKSSSVGIAIFGVDVEDEDGVCELCGSNVPSESSEQHFRTVHPGCGGSSKGCGYVGTRWKFYQTKDRTSQPCGEVVRGCFHMCWSCRNKHKGQYGHFSGSKSNTGGKVKRKYNSKLLSPPPQLATHVIMRNNAMFLLDLASAATPALPTRNVVARKSPCTMPCVSELSPDNSPFPK</sequence>
<comment type="caution">
    <text evidence="2">The sequence shown here is derived from an EMBL/GenBank/DDBJ whole genome shotgun (WGS) entry which is preliminary data.</text>
</comment>
<feature type="compositionally biased region" description="Low complexity" evidence="1">
    <location>
        <begin position="434"/>
        <end position="443"/>
    </location>
</feature>
<dbReference type="PANTHER" id="PTHR45943">
    <property type="entry name" value="E3 UBIQUITIN-PROTEIN LIGASE MYCBP2"/>
    <property type="match status" value="1"/>
</dbReference>
<feature type="compositionally biased region" description="Basic and acidic residues" evidence="1">
    <location>
        <begin position="577"/>
        <end position="589"/>
    </location>
</feature>
<dbReference type="GO" id="GO:0007411">
    <property type="term" value="P:axon guidance"/>
    <property type="evidence" value="ECO:0007669"/>
    <property type="project" value="TreeGrafter"/>
</dbReference>
<feature type="region of interest" description="Disordered" evidence="1">
    <location>
        <begin position="368"/>
        <end position="453"/>
    </location>
</feature>
<feature type="compositionally biased region" description="Polar residues" evidence="1">
    <location>
        <begin position="391"/>
        <end position="424"/>
    </location>
</feature>
<feature type="compositionally biased region" description="Low complexity" evidence="1">
    <location>
        <begin position="493"/>
        <end position="518"/>
    </location>
</feature>
<evidence type="ECO:0000313" key="3">
    <source>
        <dbReference type="Proteomes" id="UP001381693"/>
    </source>
</evidence>
<accession>A0AAN8X0E1</accession>
<feature type="region of interest" description="Disordered" evidence="1">
    <location>
        <begin position="638"/>
        <end position="659"/>
    </location>
</feature>
<dbReference type="Proteomes" id="UP001381693">
    <property type="component" value="Unassembled WGS sequence"/>
</dbReference>
<dbReference type="GO" id="GO:0005886">
    <property type="term" value="C:plasma membrane"/>
    <property type="evidence" value="ECO:0007669"/>
    <property type="project" value="TreeGrafter"/>
</dbReference>
<evidence type="ECO:0008006" key="4">
    <source>
        <dbReference type="Google" id="ProtNLM"/>
    </source>
</evidence>
<feature type="region of interest" description="Disordered" evidence="1">
    <location>
        <begin position="246"/>
        <end position="287"/>
    </location>
</feature>
<dbReference type="AlphaFoldDB" id="A0AAN8X0E1"/>
<feature type="compositionally biased region" description="Polar residues" evidence="1">
    <location>
        <begin position="246"/>
        <end position="278"/>
    </location>
</feature>
<gene>
    <name evidence="2" type="ORF">SK128_025503</name>
</gene>
<feature type="non-terminal residue" evidence="2">
    <location>
        <position position="974"/>
    </location>
</feature>
<dbReference type="GO" id="GO:0061630">
    <property type="term" value="F:ubiquitin protein ligase activity"/>
    <property type="evidence" value="ECO:0007669"/>
    <property type="project" value="TreeGrafter"/>
</dbReference>
<evidence type="ECO:0000313" key="2">
    <source>
        <dbReference type="EMBL" id="KAK7075660.1"/>
    </source>
</evidence>
<organism evidence="2 3">
    <name type="scientific">Halocaridina rubra</name>
    <name type="common">Hawaiian red shrimp</name>
    <dbReference type="NCBI Taxonomy" id="373956"/>
    <lineage>
        <taxon>Eukaryota</taxon>
        <taxon>Metazoa</taxon>
        <taxon>Ecdysozoa</taxon>
        <taxon>Arthropoda</taxon>
        <taxon>Crustacea</taxon>
        <taxon>Multicrustacea</taxon>
        <taxon>Malacostraca</taxon>
        <taxon>Eumalacostraca</taxon>
        <taxon>Eucarida</taxon>
        <taxon>Decapoda</taxon>
        <taxon>Pleocyemata</taxon>
        <taxon>Caridea</taxon>
        <taxon>Atyoidea</taxon>
        <taxon>Atyidae</taxon>
        <taxon>Halocaridina</taxon>
    </lineage>
</organism>